<evidence type="ECO:0000256" key="14">
    <source>
        <dbReference type="SAM" id="MobiDB-lite"/>
    </source>
</evidence>
<feature type="binding site" evidence="12">
    <location>
        <position position="508"/>
    </location>
    <ligand>
        <name>Mg(2+)</name>
        <dbReference type="ChEBI" id="CHEBI:18420"/>
        <label>1</label>
    </ligand>
</feature>
<dbReference type="RefSeq" id="WP_309806559.1">
    <property type="nucleotide sequence ID" value="NZ_JAVDRD010000017.1"/>
</dbReference>
<keyword evidence="8 12" id="KW-0051">Antiviral defense</keyword>
<evidence type="ECO:0000256" key="1">
    <source>
        <dbReference type="ARBA" id="ARBA00001946"/>
    </source>
</evidence>
<dbReference type="NCBIfam" id="TIGR01865">
    <property type="entry name" value="cas_Csn1"/>
    <property type="match status" value="1"/>
</dbReference>
<feature type="binding site" evidence="12">
    <location>
        <position position="512"/>
    </location>
    <ligand>
        <name>Mg(2+)</name>
        <dbReference type="ChEBI" id="CHEBI:18420"/>
        <label>2</label>
    </ligand>
</feature>
<keyword evidence="9 12" id="KW-0238">DNA-binding</keyword>
<dbReference type="HAMAP" id="MF_01480">
    <property type="entry name" value="Cas9"/>
    <property type="match status" value="1"/>
</dbReference>
<protein>
    <recommendedName>
        <fullName evidence="12">CRISPR-associated endonuclease Cas9</fullName>
        <ecNumber evidence="12">3.1.-.-</ecNumber>
    </recommendedName>
</protein>
<dbReference type="Pfam" id="PF18541">
    <property type="entry name" value="RuvC_III"/>
    <property type="match status" value="1"/>
</dbReference>
<keyword evidence="3 12" id="KW-0479">Metal-binding</keyword>
<comment type="function">
    <text evidence="12">CRISPR (clustered regularly interspaced short palindromic repeat) is an adaptive immune system that provides protection against mobile genetic elements (viruses, transposable elements and conjugative plasmids). CRISPR clusters contain spacers, sequences complementary to antecedent mobile elements, and target invading nucleic acids. CRISPR clusters are transcribed and processed into CRISPR RNA (crRNA). In type II CRISPR systems correct processing of pre-crRNA requires a trans-encoded small RNA (tracrRNA), endogenous ribonuclease 3 (rnc) and this protein. The tracrRNA serves as a guide for ribonuclease 3-aided processing of pre-crRNA. Subsequently Cas9/crRNA/tracrRNA endonucleolytically cleaves linear or circular dsDNA target complementary to the spacer; Cas9 is inactive in the absence of the 2 guide RNAs (gRNA). Cas9 recognizes the protospacer adjacent motif (PAM) in the CRISPR repeat sequences to help distinguish self versus nonself, as targets within the bacterial CRISPR locus do not have PAMs. PAM recognition is also required for catalytic activity.</text>
</comment>
<dbReference type="InterPro" id="IPR036397">
    <property type="entry name" value="RNaseH_sf"/>
</dbReference>
<evidence type="ECO:0000256" key="13">
    <source>
        <dbReference type="SAM" id="Coils"/>
    </source>
</evidence>
<feature type="binding site" evidence="12">
    <location>
        <position position="512"/>
    </location>
    <ligand>
        <name>Mg(2+)</name>
        <dbReference type="ChEBI" id="CHEBI:18420"/>
        <label>1</label>
    </ligand>
</feature>
<evidence type="ECO:0000313" key="16">
    <source>
        <dbReference type="EMBL" id="MDR6513262.1"/>
    </source>
</evidence>
<sequence>MRRLGLDIGSNSIGWCLIEDDRRIVALGSRIFSDGRDPKSGASLAVDRRLARGMRRRRDRYVRRRSVLLETLVELGLMPADADEARLVATHDPYALRARALDEALAPCEIGRALFHLNQRRGFKSNRKAERGQKDNESGLIETGARALDAAMHEAGARTLGEFLARRLEQGQAARVRLNGEAQAYDFYPQRAHVTAEFAAIWAAQTPHHPALLTDAARDRLARILFFQRPLKEPKVGLCLFAGKNGVPGDEPRLAKAHPLFQERRLYEEVNQLAITEPGEPAVPLTRDQRDTLVMLLQNHRERTFEQLAKALKLQPGQSFNKASAARTKLIGNEVRAVMKDKKRFGDDWLHLSSARQWQIIQRVQDEEDPATLHAFLTGQCNLSDERAQAVAKAPLPDGHGRIGETATQAILEHLKADVIPYSRAVELAGWHHSDERTGEELARLPYYGELLSREIPPGTFAEKDAANPEIYWGKITNPTVHIGLRQLEKVVNAVIAVHGRPDEIVVELARELNLSEEEKKKHQQRIKRDTEDAQRRGLMLEQAGIPDTGSNRARLKLWEELAVKPQDRFCPYCGAGGPIAIHALFSDAVDIDHVIPYSRSLDDGAANKVVVHRACNRDKGNKTPFERWGHDAQRWDKIAAQVAKLPRAKQWRFGPDAMQRFEVEGGFIARQLTDTQYLSRMAGKYLRSLYPETGEGSRKVQVATGRMTALLRRVWGLNSLLPDHNYVANPHSNAPKNRLDHRHHAIDAAVMAVTTPGLLKRIADAAARAEAQDLDRLFADLPQPWAGFREELGEKVNTVTVSHKADHGRKHPPAPGRDSTAGRLHNDTAYGLTGEMAADGKTPIVVHRVPLLSLKPADIASDTRIPDPALRQALADATRGKAGKDFEAALRGLAQAHPVFKGLRRVRVREPLSVIAIRDKAGRAYKAYKGDANARFDVWRLPNGKWVPDIVSMFAAHQPDGGDRRPHPAARKILSLRQNDMLAIERDGNPAQIVRVVKFSMNGNIVLAKDAEAGPLKARDADADDPFKYVYSSATGLKGLKARQIRIDPLGRVFDPGPRE</sequence>
<accession>A0ABU1MTS1</accession>
<feature type="domain" description="HNH Cas9-type" evidence="15">
    <location>
        <begin position="516"/>
        <end position="673"/>
    </location>
</feature>
<evidence type="ECO:0000256" key="8">
    <source>
        <dbReference type="ARBA" id="ARBA00023118"/>
    </source>
</evidence>
<feature type="coiled-coil region" evidence="13">
    <location>
        <begin position="506"/>
        <end position="533"/>
    </location>
</feature>
<keyword evidence="7 12" id="KW-0694">RNA-binding</keyword>
<evidence type="ECO:0000256" key="5">
    <source>
        <dbReference type="ARBA" id="ARBA00022801"/>
    </source>
</evidence>
<evidence type="ECO:0000256" key="7">
    <source>
        <dbReference type="ARBA" id="ARBA00022884"/>
    </source>
</evidence>
<evidence type="ECO:0000256" key="9">
    <source>
        <dbReference type="ARBA" id="ARBA00023125"/>
    </source>
</evidence>
<dbReference type="EMBL" id="JAVDRD010000017">
    <property type="protein sequence ID" value="MDR6513262.1"/>
    <property type="molecule type" value="Genomic_DNA"/>
</dbReference>
<evidence type="ECO:0000256" key="10">
    <source>
        <dbReference type="ARBA" id="ARBA00023211"/>
    </source>
</evidence>
<keyword evidence="10" id="KW-0464">Manganese</keyword>
<dbReference type="Proteomes" id="UP001184150">
    <property type="component" value="Unassembled WGS sequence"/>
</dbReference>
<evidence type="ECO:0000259" key="15">
    <source>
        <dbReference type="PROSITE" id="PS51749"/>
    </source>
</evidence>
<dbReference type="PROSITE" id="PS51749">
    <property type="entry name" value="HNH_CAS9"/>
    <property type="match status" value="1"/>
</dbReference>
<keyword evidence="17" id="KW-1185">Reference proteome</keyword>
<feature type="active site" description="Proton acceptor for HNH nuclease domain" evidence="12">
    <location>
        <position position="594"/>
    </location>
</feature>
<dbReference type="Pfam" id="PF13395">
    <property type="entry name" value="HNH_4"/>
    <property type="match status" value="1"/>
</dbReference>
<evidence type="ECO:0000256" key="2">
    <source>
        <dbReference type="ARBA" id="ARBA00022722"/>
    </source>
</evidence>
<keyword evidence="2 12" id="KW-0540">Nuclease</keyword>
<dbReference type="InterPro" id="IPR028629">
    <property type="entry name" value="Cas9"/>
</dbReference>
<feature type="binding site" evidence="12">
    <location>
        <position position="7"/>
    </location>
    <ligand>
        <name>Mg(2+)</name>
        <dbReference type="ChEBI" id="CHEBI:18420"/>
        <label>1</label>
    </ligand>
</feature>
<organism evidence="16 17">
    <name type="scientific">Novosphingobium capsulatum</name>
    <dbReference type="NCBI Taxonomy" id="13688"/>
    <lineage>
        <taxon>Bacteria</taxon>
        <taxon>Pseudomonadati</taxon>
        <taxon>Pseudomonadota</taxon>
        <taxon>Alphaproteobacteria</taxon>
        <taxon>Sphingomonadales</taxon>
        <taxon>Sphingomonadaceae</taxon>
        <taxon>Novosphingobium</taxon>
    </lineage>
</organism>
<feature type="region of interest" description="Disordered" evidence="14">
    <location>
        <begin position="803"/>
        <end position="824"/>
    </location>
</feature>
<evidence type="ECO:0000256" key="11">
    <source>
        <dbReference type="ARBA" id="ARBA00046380"/>
    </source>
</evidence>
<keyword evidence="5 12" id="KW-0378">Hydrolase</keyword>
<evidence type="ECO:0000256" key="3">
    <source>
        <dbReference type="ARBA" id="ARBA00022723"/>
    </source>
</evidence>
<comment type="cofactor">
    <cofactor evidence="1 12">
        <name>Mg(2+)</name>
        <dbReference type="ChEBI" id="CHEBI:18420"/>
    </cofactor>
</comment>
<gene>
    <name evidence="12" type="primary">cas9</name>
    <name evidence="16" type="ORF">J2792_004155</name>
</gene>
<proteinExistence type="inferred from homology"/>
<evidence type="ECO:0000256" key="6">
    <source>
        <dbReference type="ARBA" id="ARBA00022842"/>
    </source>
</evidence>
<comment type="subunit">
    <text evidence="11 12">Monomer. Binds crRNA and tracrRNA.</text>
</comment>
<evidence type="ECO:0000256" key="4">
    <source>
        <dbReference type="ARBA" id="ARBA00022759"/>
    </source>
</evidence>
<feature type="binding site" evidence="12">
    <location>
        <position position="7"/>
    </location>
    <ligand>
        <name>Mg(2+)</name>
        <dbReference type="ChEBI" id="CHEBI:18420"/>
        <label>2</label>
    </ligand>
</feature>
<keyword evidence="6 12" id="KW-0460">Magnesium</keyword>
<evidence type="ECO:0000256" key="12">
    <source>
        <dbReference type="HAMAP-Rule" id="MF_01480"/>
    </source>
</evidence>
<feature type="binding site" evidence="12">
    <location>
        <position position="745"/>
    </location>
    <ligand>
        <name>Mg(2+)</name>
        <dbReference type="ChEBI" id="CHEBI:18420"/>
        <label>2</label>
    </ligand>
</feature>
<evidence type="ECO:0000313" key="17">
    <source>
        <dbReference type="Proteomes" id="UP001184150"/>
    </source>
</evidence>
<keyword evidence="13" id="KW-0175">Coiled coil</keyword>
<comment type="caution">
    <text evidence="16">The sequence shown here is derived from an EMBL/GenBank/DDBJ whole genome shotgun (WGS) entry which is preliminary data.</text>
</comment>
<dbReference type="GO" id="GO:0016787">
    <property type="term" value="F:hydrolase activity"/>
    <property type="evidence" value="ECO:0007669"/>
    <property type="project" value="UniProtKB-KW"/>
</dbReference>
<name>A0ABU1MTS1_9SPHN</name>
<dbReference type="GO" id="GO:0004519">
    <property type="term" value="F:endonuclease activity"/>
    <property type="evidence" value="ECO:0007669"/>
    <property type="project" value="UniProtKB-KW"/>
</dbReference>
<comment type="domain">
    <text evidence="12">Has 2 endonuclease domains. The discontinuous RuvC-like domain cleaves the target DNA noncomplementary to crRNA while the HNH nuclease domain cleaves the target DNA complementary to crRNA.</text>
</comment>
<dbReference type="InterPro" id="IPR003615">
    <property type="entry name" value="HNH_nuc"/>
</dbReference>
<keyword evidence="4 12" id="KW-0255">Endonuclease</keyword>
<feature type="active site" description="For RuvC-like nuclease domain" evidence="12">
    <location>
        <position position="7"/>
    </location>
</feature>
<dbReference type="InterPro" id="IPR041383">
    <property type="entry name" value="RuvC_III"/>
</dbReference>
<reference evidence="16 17" key="1">
    <citation type="submission" date="2023-07" db="EMBL/GenBank/DDBJ databases">
        <title>Sorghum-associated microbial communities from plants grown in Nebraska, USA.</title>
        <authorList>
            <person name="Schachtman D."/>
        </authorList>
    </citation>
    <scope>NUCLEOTIDE SEQUENCE [LARGE SCALE GENOMIC DNA]</scope>
    <source>
        <strain evidence="16 17">DS1027</strain>
    </source>
</reference>
<dbReference type="EC" id="3.1.-.-" evidence="12"/>
<dbReference type="Gene3D" id="3.30.420.10">
    <property type="entry name" value="Ribonuclease H-like superfamily/Ribonuclease H"/>
    <property type="match status" value="3"/>
</dbReference>
<dbReference type="InterPro" id="IPR033114">
    <property type="entry name" value="HNH_CAS9"/>
</dbReference>
<comment type="similarity">
    <text evidence="12">Belongs to the CRISPR-associated Cas9 family.</text>
</comment>